<dbReference type="PANTHER" id="PTHR46401">
    <property type="entry name" value="GLYCOSYLTRANSFERASE WBBK-RELATED"/>
    <property type="match status" value="1"/>
</dbReference>
<dbReference type="EMBL" id="JABCJF010000010">
    <property type="protein sequence ID" value="NMR35781.1"/>
    <property type="molecule type" value="Genomic_DNA"/>
</dbReference>
<evidence type="ECO:0000259" key="2">
    <source>
        <dbReference type="Pfam" id="PF00534"/>
    </source>
</evidence>
<dbReference type="Gene3D" id="3.40.50.2000">
    <property type="entry name" value="Glycogen Phosphorylase B"/>
    <property type="match status" value="2"/>
</dbReference>
<evidence type="ECO:0000313" key="3">
    <source>
        <dbReference type="EMBL" id="NMR35781.1"/>
    </source>
</evidence>
<sequence>MKLIIDNSNLFAGGGLQVAASFLRDLKNMKIQNDFHVIQSVNCANVIGKEVFPDNFTFYNLTKAEEKSKTKRIKVVRKIEDMLKPDCIFTLFGPSYHKSKFPKLVGFAIPFIIYPNSPFFEKISLKEKIYYKLLAILKTYSFKKFSDALVFETENARKIFIERENYTKDSFTVGNTLNEIFLKSENWVDVENIPPDSCNILFLTANYPHKNMQILPEVIAILKDKFRLTNFKFLITLNKSDLNFPEQHNENIVYLGKVDLEKIPSLYKKSNIIFIPTLLEVFSATYLEAMLMKKPIIASDLGFSRDICGDSAYFCEPINAESYANGIFTLMNDENLRNDLTKKGTENLKRFGSSTDRTKRYLEIINKLVTQNENSK</sequence>
<dbReference type="RefSeq" id="WP_169322271.1">
    <property type="nucleotide sequence ID" value="NZ_JABCJF010000010.1"/>
</dbReference>
<evidence type="ECO:0000313" key="4">
    <source>
        <dbReference type="Proteomes" id="UP000548067"/>
    </source>
</evidence>
<evidence type="ECO:0000256" key="1">
    <source>
        <dbReference type="ARBA" id="ARBA00022679"/>
    </source>
</evidence>
<dbReference type="Proteomes" id="UP000548067">
    <property type="component" value="Unassembled WGS sequence"/>
</dbReference>
<protein>
    <submittedName>
        <fullName evidence="3">Glycosyltransferase family 4 protein</fullName>
    </submittedName>
</protein>
<name>A0A848NBF1_9FLAO</name>
<gene>
    <name evidence="3" type="ORF">HIO71_16500</name>
</gene>
<feature type="domain" description="Glycosyl transferase family 1" evidence="2">
    <location>
        <begin position="185"/>
        <end position="345"/>
    </location>
</feature>
<dbReference type="InterPro" id="IPR001296">
    <property type="entry name" value="Glyco_trans_1"/>
</dbReference>
<accession>A0A848NBF1</accession>
<reference evidence="3 4" key="1">
    <citation type="submission" date="2020-04" db="EMBL/GenBank/DDBJ databases">
        <title>Genome analysis and antimicrobial resistance characteristics of Chryseobacterium aquaticum isolated from farmed salmonids.</title>
        <authorList>
            <person name="Saticioglu I.B."/>
            <person name="Duman M."/>
            <person name="Altun S."/>
        </authorList>
    </citation>
    <scope>NUCLEOTIDE SEQUENCE [LARGE SCALE GENOMIC DNA]</scope>
    <source>
        <strain evidence="3 4">C-174</strain>
    </source>
</reference>
<organism evidence="3 4">
    <name type="scientific">Chryseobacterium aquaticum</name>
    <dbReference type="NCBI Taxonomy" id="452084"/>
    <lineage>
        <taxon>Bacteria</taxon>
        <taxon>Pseudomonadati</taxon>
        <taxon>Bacteroidota</taxon>
        <taxon>Flavobacteriia</taxon>
        <taxon>Flavobacteriales</taxon>
        <taxon>Weeksellaceae</taxon>
        <taxon>Chryseobacterium group</taxon>
        <taxon>Chryseobacterium</taxon>
    </lineage>
</organism>
<dbReference type="GO" id="GO:0016757">
    <property type="term" value="F:glycosyltransferase activity"/>
    <property type="evidence" value="ECO:0007669"/>
    <property type="project" value="InterPro"/>
</dbReference>
<dbReference type="PANTHER" id="PTHR46401:SF2">
    <property type="entry name" value="GLYCOSYLTRANSFERASE WBBK-RELATED"/>
    <property type="match status" value="1"/>
</dbReference>
<dbReference type="Pfam" id="PF00534">
    <property type="entry name" value="Glycos_transf_1"/>
    <property type="match status" value="1"/>
</dbReference>
<proteinExistence type="predicted"/>
<dbReference type="SUPFAM" id="SSF53756">
    <property type="entry name" value="UDP-Glycosyltransferase/glycogen phosphorylase"/>
    <property type="match status" value="1"/>
</dbReference>
<keyword evidence="1 3" id="KW-0808">Transferase</keyword>
<comment type="caution">
    <text evidence="3">The sequence shown here is derived from an EMBL/GenBank/DDBJ whole genome shotgun (WGS) entry which is preliminary data.</text>
</comment>
<dbReference type="AlphaFoldDB" id="A0A848NBF1"/>